<comment type="caution">
    <text evidence="1">The sequence shown here is derived from an EMBL/GenBank/DDBJ whole genome shotgun (WGS) entry which is preliminary data.</text>
</comment>
<evidence type="ECO:0000313" key="1">
    <source>
        <dbReference type="EMBL" id="GFT13989.1"/>
    </source>
</evidence>
<name>A0A8X6TID7_NEPPI</name>
<sequence length="86" mass="9493">MQKTHARPKSGGYITLSPTVETLLVNTPGESRGSVRNKIQEKSAGPPSFPPFLIGGPDKTKYYCQPYISSRYIGKSFYMCKSNVGF</sequence>
<dbReference type="EMBL" id="BMAW01104380">
    <property type="protein sequence ID" value="GFT13989.1"/>
    <property type="molecule type" value="Genomic_DNA"/>
</dbReference>
<gene>
    <name evidence="1" type="ORF">NPIL_535541</name>
</gene>
<dbReference type="Proteomes" id="UP000887013">
    <property type="component" value="Unassembled WGS sequence"/>
</dbReference>
<organism evidence="1 2">
    <name type="scientific">Nephila pilipes</name>
    <name type="common">Giant wood spider</name>
    <name type="synonym">Nephila maculata</name>
    <dbReference type="NCBI Taxonomy" id="299642"/>
    <lineage>
        <taxon>Eukaryota</taxon>
        <taxon>Metazoa</taxon>
        <taxon>Ecdysozoa</taxon>
        <taxon>Arthropoda</taxon>
        <taxon>Chelicerata</taxon>
        <taxon>Arachnida</taxon>
        <taxon>Araneae</taxon>
        <taxon>Araneomorphae</taxon>
        <taxon>Entelegynae</taxon>
        <taxon>Araneoidea</taxon>
        <taxon>Nephilidae</taxon>
        <taxon>Nephila</taxon>
    </lineage>
</organism>
<keyword evidence="2" id="KW-1185">Reference proteome</keyword>
<evidence type="ECO:0000313" key="2">
    <source>
        <dbReference type="Proteomes" id="UP000887013"/>
    </source>
</evidence>
<protein>
    <submittedName>
        <fullName evidence="1">Uncharacterized protein</fullName>
    </submittedName>
</protein>
<proteinExistence type="predicted"/>
<accession>A0A8X6TID7</accession>
<dbReference type="AlphaFoldDB" id="A0A8X6TID7"/>
<reference evidence="1" key="1">
    <citation type="submission" date="2020-08" db="EMBL/GenBank/DDBJ databases">
        <title>Multicomponent nature underlies the extraordinary mechanical properties of spider dragline silk.</title>
        <authorList>
            <person name="Kono N."/>
            <person name="Nakamura H."/>
            <person name="Mori M."/>
            <person name="Yoshida Y."/>
            <person name="Ohtoshi R."/>
            <person name="Malay A.D."/>
            <person name="Moran D.A.P."/>
            <person name="Tomita M."/>
            <person name="Numata K."/>
            <person name="Arakawa K."/>
        </authorList>
    </citation>
    <scope>NUCLEOTIDE SEQUENCE</scope>
</reference>